<protein>
    <submittedName>
        <fullName evidence="2">Uncharacterized protein</fullName>
    </submittedName>
</protein>
<name>A2F7A6_TRIV3</name>
<keyword evidence="1" id="KW-0472">Membrane</keyword>
<evidence type="ECO:0000256" key="1">
    <source>
        <dbReference type="SAM" id="Phobius"/>
    </source>
</evidence>
<keyword evidence="1" id="KW-0812">Transmembrane</keyword>
<evidence type="ECO:0000313" key="2">
    <source>
        <dbReference type="EMBL" id="EAX99221.1"/>
    </source>
</evidence>
<dbReference type="KEGG" id="tva:4757026"/>
<accession>A2F7A6</accession>
<dbReference type="Proteomes" id="UP000001542">
    <property type="component" value="Unassembled WGS sequence"/>
</dbReference>
<dbReference type="RefSeq" id="XP_001312151.1">
    <property type="nucleotide sequence ID" value="XM_001312150.1"/>
</dbReference>
<sequence length="986" mass="112387">MIERIASYCIYTNTPDLCDINSHKVEFHSVQDNYLNFSNSVECYVDFADDVPSDDFNIYDHIYFGPQTSSIYFRGLGSMKYISRFKYNAPKFGIQITFDNVKYYFIESIAVPTELFIINSQVLGDSNLVQGYELNFDIFSWKYINSIQSQKLNLFFKGQDIKNLNKNIKITKIYQSFNLFLSDFNYDYDVEYIGHLVVIKSPQNNFSITTRSHTDSLIININSTTNINATFSNKFLSNTIKSSQVSIFAKEKLNFTFLPSFWIPEANVNVQIVTTETADIHNFCKYVPMRLINNALVKINFYSHVKAAKISGIILDKIDFNIFDPDSLVESVEFHNLEVINSSISCNKKNILIHISDLLMDHILNNIWFNGSATFVLSGTIAINHGDVYLTNVLVSDFTNFTIIYSSKKYGQFEADSIKGYSNDNFLATIFVIEETTTLNIAHIYPIVSKNELNVANFDLNFLNPENYLLFKLFSITDKRNMHKIKISNDPISCGNLCLISEGVDPFSCPSTTTEIIRTCNPYSTYIRSIHYMTDKSILNYSSISLMPYTSLSASIESKISFPFDKFENIKVTDINLLINSEKIKFKGAIITNSSIQGPKILEGKKLEIDYKSLKGITCLNVTEIHIKNGDPKTIYFKDNEVNFGSITIPITKESRISWTTENDISTSIVIDGSSFEKFDFSGNQSNFNKIFLDVKKKTNPINFYYHGELTVHNEEIPLFVNAKNVYFMLEKISRLQVPYISSDGTIKLNCVNCQINADKLVIEKTGTAVAPRGFFATDDLHLKTNGLTQEIGTIYPKKNINIDKNALSYVDFQSFSENLTINVNFTLSSVPYILVRDSFPKNISFVMSHIGEGQELKYQNDWNNVQVDVVCGEKINCSNWNASWVSSTWAFNGTDRLFDMKCGKGLYDDNLMCYSIVNRIETPIPQKKSKTKMIIFIVTGVVVGLTLIIALTIFIYNRSIKKKRIMYFITSDTLHTPLTSMDVMD</sequence>
<reference evidence="2" key="2">
    <citation type="journal article" date="2007" name="Science">
        <title>Draft genome sequence of the sexually transmitted pathogen Trichomonas vaginalis.</title>
        <authorList>
            <person name="Carlton J.M."/>
            <person name="Hirt R.P."/>
            <person name="Silva J.C."/>
            <person name="Delcher A.L."/>
            <person name="Schatz M."/>
            <person name="Zhao Q."/>
            <person name="Wortman J.R."/>
            <person name="Bidwell S.L."/>
            <person name="Alsmark U.C.M."/>
            <person name="Besteiro S."/>
            <person name="Sicheritz-Ponten T."/>
            <person name="Noel C.J."/>
            <person name="Dacks J.B."/>
            <person name="Foster P.G."/>
            <person name="Simillion C."/>
            <person name="Van de Peer Y."/>
            <person name="Miranda-Saavedra D."/>
            <person name="Barton G.J."/>
            <person name="Westrop G.D."/>
            <person name="Mueller S."/>
            <person name="Dessi D."/>
            <person name="Fiori P.L."/>
            <person name="Ren Q."/>
            <person name="Paulsen I."/>
            <person name="Zhang H."/>
            <person name="Bastida-Corcuera F.D."/>
            <person name="Simoes-Barbosa A."/>
            <person name="Brown M.T."/>
            <person name="Hayes R.D."/>
            <person name="Mukherjee M."/>
            <person name="Okumura C.Y."/>
            <person name="Schneider R."/>
            <person name="Smith A.J."/>
            <person name="Vanacova S."/>
            <person name="Villalvazo M."/>
            <person name="Haas B.J."/>
            <person name="Pertea M."/>
            <person name="Feldblyum T.V."/>
            <person name="Utterback T.R."/>
            <person name="Shu C.L."/>
            <person name="Osoegawa K."/>
            <person name="de Jong P.J."/>
            <person name="Hrdy I."/>
            <person name="Horvathova L."/>
            <person name="Zubacova Z."/>
            <person name="Dolezal P."/>
            <person name="Malik S.B."/>
            <person name="Logsdon J.M. Jr."/>
            <person name="Henze K."/>
            <person name="Gupta A."/>
            <person name="Wang C.C."/>
            <person name="Dunne R.L."/>
            <person name="Upcroft J.A."/>
            <person name="Upcroft P."/>
            <person name="White O."/>
            <person name="Salzberg S.L."/>
            <person name="Tang P."/>
            <person name="Chiu C.-H."/>
            <person name="Lee Y.-S."/>
            <person name="Embley T.M."/>
            <person name="Coombs G.H."/>
            <person name="Mottram J.C."/>
            <person name="Tachezy J."/>
            <person name="Fraser-Liggett C.M."/>
            <person name="Johnson P.J."/>
        </authorList>
    </citation>
    <scope>NUCLEOTIDE SEQUENCE [LARGE SCALE GENOMIC DNA]</scope>
    <source>
        <strain evidence="2">G3</strain>
    </source>
</reference>
<proteinExistence type="predicted"/>
<dbReference type="AlphaFoldDB" id="A2F7A6"/>
<dbReference type="EMBL" id="DS113645">
    <property type="protein sequence ID" value="EAX99221.1"/>
    <property type="molecule type" value="Genomic_DNA"/>
</dbReference>
<feature type="transmembrane region" description="Helical" evidence="1">
    <location>
        <begin position="934"/>
        <end position="957"/>
    </location>
</feature>
<keyword evidence="1" id="KW-1133">Transmembrane helix</keyword>
<dbReference type="InParanoid" id="A2F7A6"/>
<reference evidence="2" key="1">
    <citation type="submission" date="2006-10" db="EMBL/GenBank/DDBJ databases">
        <authorList>
            <person name="Amadeo P."/>
            <person name="Zhao Q."/>
            <person name="Wortman J."/>
            <person name="Fraser-Liggett C."/>
            <person name="Carlton J."/>
        </authorList>
    </citation>
    <scope>NUCLEOTIDE SEQUENCE</scope>
    <source>
        <strain evidence="2">G3</strain>
    </source>
</reference>
<gene>
    <name evidence="2" type="ORF">TVAG_236660</name>
</gene>
<dbReference type="SMR" id="A2F7A6"/>
<organism evidence="2 3">
    <name type="scientific">Trichomonas vaginalis (strain ATCC PRA-98 / G3)</name>
    <dbReference type="NCBI Taxonomy" id="412133"/>
    <lineage>
        <taxon>Eukaryota</taxon>
        <taxon>Metamonada</taxon>
        <taxon>Parabasalia</taxon>
        <taxon>Trichomonadida</taxon>
        <taxon>Trichomonadidae</taxon>
        <taxon>Trichomonas</taxon>
    </lineage>
</organism>
<dbReference type="VEuPathDB" id="TrichDB:TVAGG3_0002800"/>
<keyword evidence="3" id="KW-1185">Reference proteome</keyword>
<dbReference type="VEuPathDB" id="TrichDB:TVAG_236660"/>
<evidence type="ECO:0000313" key="3">
    <source>
        <dbReference type="Proteomes" id="UP000001542"/>
    </source>
</evidence>